<dbReference type="HOGENOM" id="CLU_1420115_0_0_7"/>
<dbReference type="EMBL" id="CP004025">
    <property type="protein sequence ID" value="AGC48098.1"/>
    <property type="molecule type" value="Genomic_DNA"/>
</dbReference>
<dbReference type="AlphaFoldDB" id="L7UJA5"/>
<protein>
    <submittedName>
        <fullName evidence="1">Uncharacterized protein</fullName>
    </submittedName>
</protein>
<dbReference type="Proteomes" id="UP000011131">
    <property type="component" value="Chromosome"/>
</dbReference>
<keyword evidence="2" id="KW-1185">Reference proteome</keyword>
<evidence type="ECO:0000313" key="1">
    <source>
        <dbReference type="EMBL" id="AGC48098.1"/>
    </source>
</evidence>
<sequence>MSNSRKLYEVAMFLTLTGAWLGGAGTDGVPVSAAEASNTGTPHSREDELYPSSQAIWRTLGIPVCWENPTAGNASGRAWTQDQVEKTWESATYVDFTGWGACTSGAEGIHIQVVETPEPAHAAVLGRGLNGVTNGLVLSFAVQSGEGCLGEGPGPAVDGPRPWGERDYLTQWAQPRLKGERAISQVRVPEL</sequence>
<accession>L7UJA5</accession>
<organism evidence="1 2">
    <name type="scientific">Myxococcus stipitatus (strain DSM 14675 / JCM 12634 / Mx s8)</name>
    <dbReference type="NCBI Taxonomy" id="1278073"/>
    <lineage>
        <taxon>Bacteria</taxon>
        <taxon>Pseudomonadati</taxon>
        <taxon>Myxococcota</taxon>
        <taxon>Myxococcia</taxon>
        <taxon>Myxococcales</taxon>
        <taxon>Cystobacterineae</taxon>
        <taxon>Myxococcaceae</taxon>
        <taxon>Myxococcus</taxon>
    </lineage>
</organism>
<reference evidence="1 2" key="1">
    <citation type="journal article" date="2013" name="Genome Announc.">
        <title>Complete genome sequence of Myxococcus stipitatus strain DSM 14675, a fruiting myxobacterium.</title>
        <authorList>
            <person name="Huntley S."/>
            <person name="Kneip S."/>
            <person name="Treuner-Lange A."/>
            <person name="Sogaard-Andersen L."/>
        </authorList>
    </citation>
    <scope>NUCLEOTIDE SEQUENCE [LARGE SCALE GENOMIC DNA]</scope>
    <source>
        <strain evidence="2">DSM 14675 / JCM 12634 / Mx s8</strain>
    </source>
</reference>
<name>L7UJA5_MYXSD</name>
<evidence type="ECO:0000313" key="2">
    <source>
        <dbReference type="Proteomes" id="UP000011131"/>
    </source>
</evidence>
<dbReference type="KEGG" id="msd:MYSTI_06825"/>
<proteinExistence type="predicted"/>
<gene>
    <name evidence="1" type="ordered locus">MYSTI_06825</name>
</gene>